<evidence type="ECO:0000313" key="8">
    <source>
        <dbReference type="Proteomes" id="UP000801492"/>
    </source>
</evidence>
<keyword evidence="1 5" id="KW-0732">Signal</keyword>
<dbReference type="OrthoDB" id="6357057at2759"/>
<dbReference type="InterPro" id="IPR043504">
    <property type="entry name" value="Peptidase_S1_PA_chymotrypsin"/>
</dbReference>
<dbReference type="Gene3D" id="2.40.10.10">
    <property type="entry name" value="Trypsin-like serine proteases"/>
    <property type="match status" value="2"/>
</dbReference>
<dbReference type="GO" id="GO:0006508">
    <property type="term" value="P:proteolysis"/>
    <property type="evidence" value="ECO:0007669"/>
    <property type="project" value="InterPro"/>
</dbReference>
<protein>
    <recommendedName>
        <fullName evidence="6">Peptidase S1 domain-containing protein</fullName>
    </recommendedName>
</protein>
<evidence type="ECO:0000256" key="5">
    <source>
        <dbReference type="SAM" id="SignalP"/>
    </source>
</evidence>
<dbReference type="GO" id="GO:0004252">
    <property type="term" value="F:serine-type endopeptidase activity"/>
    <property type="evidence" value="ECO:0007669"/>
    <property type="project" value="InterPro"/>
</dbReference>
<sequence length="314" mass="35263">MHAQFVTVSFSFVFYLVTLLTEVRSIQNGKGFFGLPMCGTPRAEYTTEVGDSITSTAAIDEFPWTAALIYKFERCEIKEAILCTGALISSNCVLTAAQCIRSPKKTKLDRVRLGEYNITKRQECIVEEYGEECIDFIDREISETIVHENYNEDTKDNDIAILILSSKSGGLQFSDFIRPICLAATNMPENSPALRQQQTVFISGWGARSFNESQSEIKKKVVSELITNEECRRAFTSRSITKNHICTKDLRSNKAFTSFGDAGAPVMSKCNPRVWCLIGLFSWTANADSKPRVHTRISEYADWIRVNANLPKGI</sequence>
<dbReference type="PROSITE" id="PS50240">
    <property type="entry name" value="TRYPSIN_DOM"/>
    <property type="match status" value="1"/>
</dbReference>
<dbReference type="EMBL" id="VTPC01007772">
    <property type="protein sequence ID" value="KAF2893671.1"/>
    <property type="molecule type" value="Genomic_DNA"/>
</dbReference>
<comment type="similarity">
    <text evidence="4">Belongs to the peptidase S1 family. CLIP subfamily.</text>
</comment>
<evidence type="ECO:0000256" key="2">
    <source>
        <dbReference type="ARBA" id="ARBA00023157"/>
    </source>
</evidence>
<gene>
    <name evidence="7" type="ORF">ILUMI_12501</name>
</gene>
<evidence type="ECO:0000313" key="7">
    <source>
        <dbReference type="EMBL" id="KAF2893671.1"/>
    </source>
</evidence>
<comment type="caution">
    <text evidence="7">The sequence shown here is derived from an EMBL/GenBank/DDBJ whole genome shotgun (WGS) entry which is preliminary data.</text>
</comment>
<dbReference type="InterPro" id="IPR001314">
    <property type="entry name" value="Peptidase_S1A"/>
</dbReference>
<evidence type="ECO:0000256" key="4">
    <source>
        <dbReference type="ARBA" id="ARBA00024195"/>
    </source>
</evidence>
<dbReference type="Pfam" id="PF00089">
    <property type="entry name" value="Trypsin"/>
    <property type="match status" value="1"/>
</dbReference>
<keyword evidence="3" id="KW-0325">Glycoprotein</keyword>
<feature type="domain" description="Peptidase S1" evidence="6">
    <location>
        <begin position="48"/>
        <end position="309"/>
    </location>
</feature>
<feature type="signal peptide" evidence="5">
    <location>
        <begin position="1"/>
        <end position="25"/>
    </location>
</feature>
<keyword evidence="2" id="KW-1015">Disulfide bond</keyword>
<dbReference type="CDD" id="cd00190">
    <property type="entry name" value="Tryp_SPc"/>
    <property type="match status" value="1"/>
</dbReference>
<dbReference type="PRINTS" id="PR00722">
    <property type="entry name" value="CHYMOTRYPSIN"/>
</dbReference>
<organism evidence="7 8">
    <name type="scientific">Ignelater luminosus</name>
    <name type="common">Cucubano</name>
    <name type="synonym">Pyrophorus luminosus</name>
    <dbReference type="NCBI Taxonomy" id="2038154"/>
    <lineage>
        <taxon>Eukaryota</taxon>
        <taxon>Metazoa</taxon>
        <taxon>Ecdysozoa</taxon>
        <taxon>Arthropoda</taxon>
        <taxon>Hexapoda</taxon>
        <taxon>Insecta</taxon>
        <taxon>Pterygota</taxon>
        <taxon>Neoptera</taxon>
        <taxon>Endopterygota</taxon>
        <taxon>Coleoptera</taxon>
        <taxon>Polyphaga</taxon>
        <taxon>Elateriformia</taxon>
        <taxon>Elateroidea</taxon>
        <taxon>Elateridae</taxon>
        <taxon>Agrypninae</taxon>
        <taxon>Pyrophorini</taxon>
        <taxon>Ignelater</taxon>
    </lineage>
</organism>
<accession>A0A8K0GC90</accession>
<feature type="chain" id="PRO_5035446018" description="Peptidase S1 domain-containing protein" evidence="5">
    <location>
        <begin position="26"/>
        <end position="314"/>
    </location>
</feature>
<dbReference type="InterPro" id="IPR051487">
    <property type="entry name" value="Ser/Thr_Proteases_Immune/Dev"/>
</dbReference>
<evidence type="ECO:0000256" key="3">
    <source>
        <dbReference type="ARBA" id="ARBA00023180"/>
    </source>
</evidence>
<dbReference type="InterPro" id="IPR001254">
    <property type="entry name" value="Trypsin_dom"/>
</dbReference>
<dbReference type="Proteomes" id="UP000801492">
    <property type="component" value="Unassembled WGS sequence"/>
</dbReference>
<evidence type="ECO:0000259" key="6">
    <source>
        <dbReference type="PROSITE" id="PS50240"/>
    </source>
</evidence>
<reference evidence="7" key="1">
    <citation type="submission" date="2019-08" db="EMBL/GenBank/DDBJ databases">
        <title>The genome of the North American firefly Photinus pyralis.</title>
        <authorList>
            <consortium name="Photinus pyralis genome working group"/>
            <person name="Fallon T.R."/>
            <person name="Sander Lower S.E."/>
            <person name="Weng J.-K."/>
        </authorList>
    </citation>
    <scope>NUCLEOTIDE SEQUENCE</scope>
    <source>
        <strain evidence="7">TRF0915ILg1</strain>
        <tissue evidence="7">Whole body</tissue>
    </source>
</reference>
<keyword evidence="8" id="KW-1185">Reference proteome</keyword>
<dbReference type="SMART" id="SM00020">
    <property type="entry name" value="Tryp_SPc"/>
    <property type="match status" value="1"/>
</dbReference>
<dbReference type="InterPro" id="IPR009003">
    <property type="entry name" value="Peptidase_S1_PA"/>
</dbReference>
<dbReference type="AlphaFoldDB" id="A0A8K0GC90"/>
<name>A0A8K0GC90_IGNLU</name>
<dbReference type="SUPFAM" id="SSF50494">
    <property type="entry name" value="Trypsin-like serine proteases"/>
    <property type="match status" value="1"/>
</dbReference>
<dbReference type="FunFam" id="2.40.10.10:FF:000028">
    <property type="entry name" value="Serine protease easter"/>
    <property type="match status" value="1"/>
</dbReference>
<evidence type="ECO:0000256" key="1">
    <source>
        <dbReference type="ARBA" id="ARBA00022729"/>
    </source>
</evidence>
<dbReference type="PANTHER" id="PTHR24256">
    <property type="entry name" value="TRYPTASE-RELATED"/>
    <property type="match status" value="1"/>
</dbReference>
<proteinExistence type="inferred from homology"/>